<dbReference type="InterPro" id="IPR002919">
    <property type="entry name" value="TIL_dom"/>
</dbReference>
<reference evidence="3" key="1">
    <citation type="submission" date="2022-01" db="EMBL/GenBank/DDBJ databases">
        <authorList>
            <person name="King R."/>
        </authorList>
    </citation>
    <scope>NUCLEOTIDE SEQUENCE</scope>
</reference>
<protein>
    <recommendedName>
        <fullName evidence="2">TIL domain-containing protein</fullName>
    </recommendedName>
</protein>
<keyword evidence="4" id="KW-1185">Reference proteome</keyword>
<evidence type="ECO:0000313" key="4">
    <source>
        <dbReference type="Proteomes" id="UP001153620"/>
    </source>
</evidence>
<organism evidence="3 4">
    <name type="scientific">Chironomus riparius</name>
    <dbReference type="NCBI Taxonomy" id="315576"/>
    <lineage>
        <taxon>Eukaryota</taxon>
        <taxon>Metazoa</taxon>
        <taxon>Ecdysozoa</taxon>
        <taxon>Arthropoda</taxon>
        <taxon>Hexapoda</taxon>
        <taxon>Insecta</taxon>
        <taxon>Pterygota</taxon>
        <taxon>Neoptera</taxon>
        <taxon>Endopterygota</taxon>
        <taxon>Diptera</taxon>
        <taxon>Nematocera</taxon>
        <taxon>Chironomoidea</taxon>
        <taxon>Chironomidae</taxon>
        <taxon>Chironominae</taxon>
        <taxon>Chironomus</taxon>
    </lineage>
</organism>
<feature type="domain" description="TIL" evidence="2">
    <location>
        <begin position="64"/>
        <end position="115"/>
    </location>
</feature>
<feature type="signal peptide" evidence="1">
    <location>
        <begin position="1"/>
        <end position="17"/>
    </location>
</feature>
<evidence type="ECO:0000313" key="3">
    <source>
        <dbReference type="EMBL" id="CAH1709697.1"/>
    </source>
</evidence>
<reference evidence="3" key="2">
    <citation type="submission" date="2022-10" db="EMBL/GenBank/DDBJ databases">
        <authorList>
            <consortium name="ENA_rothamsted_submissions"/>
            <consortium name="culmorum"/>
            <person name="King R."/>
        </authorList>
    </citation>
    <scope>NUCLEOTIDE SEQUENCE</scope>
</reference>
<evidence type="ECO:0000256" key="1">
    <source>
        <dbReference type="SAM" id="SignalP"/>
    </source>
</evidence>
<sequence length="124" mass="13760">MKIIILLLISFIAFSKAIDKDPETLVAIRDPCPYRMNCAVIRIVCSPGTVFDMNPRGCCCKPLCTGQNEVYTCGCADKVCNEPQIMCIRCLNGCFCKPGFVRHPKTKQCIPEKLCPLALIEEAL</sequence>
<feature type="chain" id="PRO_5040121187" description="TIL domain-containing protein" evidence="1">
    <location>
        <begin position="18"/>
        <end position="124"/>
    </location>
</feature>
<keyword evidence="1" id="KW-0732">Signal</keyword>
<dbReference type="Proteomes" id="UP001153620">
    <property type="component" value="Chromosome 1"/>
</dbReference>
<dbReference type="OrthoDB" id="10264544at2759"/>
<proteinExistence type="predicted"/>
<name>A0A9P0IN77_9DIPT</name>
<accession>A0A9P0IN77</accession>
<dbReference type="EMBL" id="OU895877">
    <property type="protein sequence ID" value="CAH1709697.1"/>
    <property type="molecule type" value="Genomic_DNA"/>
</dbReference>
<dbReference type="AlphaFoldDB" id="A0A9P0IN77"/>
<gene>
    <name evidence="3" type="ORF">CHIRRI_LOCUS1293</name>
</gene>
<evidence type="ECO:0000259" key="2">
    <source>
        <dbReference type="Pfam" id="PF01826"/>
    </source>
</evidence>
<dbReference type="Pfam" id="PF01826">
    <property type="entry name" value="TIL"/>
    <property type="match status" value="1"/>
</dbReference>